<reference evidence="1" key="1">
    <citation type="submission" date="2023-10" db="EMBL/GenBank/DDBJ databases">
        <title>Genome assembly of Pristionchus species.</title>
        <authorList>
            <person name="Yoshida K."/>
            <person name="Sommer R.J."/>
        </authorList>
    </citation>
    <scope>NUCLEOTIDE SEQUENCE</scope>
    <source>
        <strain evidence="1">RS5133</strain>
    </source>
</reference>
<dbReference type="AlphaFoldDB" id="A0AAV5UXD2"/>
<name>A0AAV5UXD2_9BILA</name>
<dbReference type="Proteomes" id="UP001432322">
    <property type="component" value="Unassembled WGS sequence"/>
</dbReference>
<evidence type="ECO:0000313" key="1">
    <source>
        <dbReference type="EMBL" id="GMT10868.1"/>
    </source>
</evidence>
<comment type="caution">
    <text evidence="1">The sequence shown here is derived from an EMBL/GenBank/DDBJ whole genome shotgun (WGS) entry which is preliminary data.</text>
</comment>
<keyword evidence="2" id="KW-1185">Reference proteome</keyword>
<feature type="non-terminal residue" evidence="1">
    <location>
        <position position="1"/>
    </location>
</feature>
<sequence>ALLAEMYHFDHDRLARIYARLSGVSGRKDWEIMQDHRNNATNDFEEKCAKLRDPIEAYNAYLINRKSIDLMFCPIMKKNASESEFGTEKSYARLLLFFFNGTQAFHPKDIDTYIKHLGAHFPNLVANTVAEISKECKDEHFVASILYSTRRGFTVDHTEQVCLI</sequence>
<dbReference type="EMBL" id="BTSY01000001">
    <property type="protein sequence ID" value="GMT10868.1"/>
    <property type="molecule type" value="Genomic_DNA"/>
</dbReference>
<feature type="non-terminal residue" evidence="1">
    <location>
        <position position="164"/>
    </location>
</feature>
<evidence type="ECO:0000313" key="2">
    <source>
        <dbReference type="Proteomes" id="UP001432322"/>
    </source>
</evidence>
<gene>
    <name evidence="1" type="ORF">PFISCL1PPCAC_2165</name>
</gene>
<protein>
    <submittedName>
        <fullName evidence="1">Uncharacterized protein</fullName>
    </submittedName>
</protein>
<accession>A0AAV5UXD2</accession>
<proteinExistence type="predicted"/>
<organism evidence="1 2">
    <name type="scientific">Pristionchus fissidentatus</name>
    <dbReference type="NCBI Taxonomy" id="1538716"/>
    <lineage>
        <taxon>Eukaryota</taxon>
        <taxon>Metazoa</taxon>
        <taxon>Ecdysozoa</taxon>
        <taxon>Nematoda</taxon>
        <taxon>Chromadorea</taxon>
        <taxon>Rhabditida</taxon>
        <taxon>Rhabditina</taxon>
        <taxon>Diplogasteromorpha</taxon>
        <taxon>Diplogasteroidea</taxon>
        <taxon>Neodiplogasteridae</taxon>
        <taxon>Pristionchus</taxon>
    </lineage>
</organism>